<comment type="caution">
    <text evidence="1">The sequence shown here is derived from an EMBL/GenBank/DDBJ whole genome shotgun (WGS) entry which is preliminary data.</text>
</comment>
<dbReference type="AlphaFoldDB" id="A0A8S2Z8U1"/>
<gene>
    <name evidence="1" type="ORF">SMN809_LOCUS39250</name>
</gene>
<name>A0A8S2Z8U1_9BILA</name>
<dbReference type="EMBL" id="CAJOBI010104826">
    <property type="protein sequence ID" value="CAF4605354.1"/>
    <property type="molecule type" value="Genomic_DNA"/>
</dbReference>
<sequence length="31" mass="3718">QDEDQVIAEYFRFITTQNNDQQTKENTNLTL</sequence>
<evidence type="ECO:0000313" key="2">
    <source>
        <dbReference type="Proteomes" id="UP000676336"/>
    </source>
</evidence>
<reference evidence="1" key="1">
    <citation type="submission" date="2021-02" db="EMBL/GenBank/DDBJ databases">
        <authorList>
            <person name="Nowell W R."/>
        </authorList>
    </citation>
    <scope>NUCLEOTIDE SEQUENCE</scope>
</reference>
<accession>A0A8S2Z8U1</accession>
<evidence type="ECO:0000313" key="1">
    <source>
        <dbReference type="EMBL" id="CAF4605354.1"/>
    </source>
</evidence>
<protein>
    <submittedName>
        <fullName evidence="1">Uncharacterized protein</fullName>
    </submittedName>
</protein>
<organism evidence="1 2">
    <name type="scientific">Rotaria magnacalcarata</name>
    <dbReference type="NCBI Taxonomy" id="392030"/>
    <lineage>
        <taxon>Eukaryota</taxon>
        <taxon>Metazoa</taxon>
        <taxon>Spiralia</taxon>
        <taxon>Gnathifera</taxon>
        <taxon>Rotifera</taxon>
        <taxon>Eurotatoria</taxon>
        <taxon>Bdelloidea</taxon>
        <taxon>Philodinida</taxon>
        <taxon>Philodinidae</taxon>
        <taxon>Rotaria</taxon>
    </lineage>
</organism>
<feature type="non-terminal residue" evidence="1">
    <location>
        <position position="1"/>
    </location>
</feature>
<proteinExistence type="predicted"/>
<dbReference type="Proteomes" id="UP000676336">
    <property type="component" value="Unassembled WGS sequence"/>
</dbReference>